<accession>A0A1S9PE77</accession>
<dbReference type="EMBL" id="MBTF01000014">
    <property type="protein sequence ID" value="OOQ59254.1"/>
    <property type="molecule type" value="Genomic_DNA"/>
</dbReference>
<dbReference type="Gene3D" id="2.40.128.520">
    <property type="match status" value="1"/>
</dbReference>
<dbReference type="RefSeq" id="WP_078348751.1">
    <property type="nucleotide sequence ID" value="NZ_MBTF01000014.1"/>
</dbReference>
<comment type="caution">
    <text evidence="2">The sequence shown here is derived from an EMBL/GenBank/DDBJ whole genome shotgun (WGS) entry which is preliminary data.</text>
</comment>
<sequence>MSNAFLLSFVSFLLFVGNNGHTPTKTNTLAADEMICGKWQNTDKNIIVDVYKEGAEFKAKLVWFNNGEGERAMESWTDKHNPDPALRSRKLLGMNILEKLVYDPETKSWEDGIIYDAQNGRHWNSSARIDKHGELKVKGYWHIKLIGKTMTFNRL</sequence>
<dbReference type="Pfam" id="PF09917">
    <property type="entry name" value="DUF2147"/>
    <property type="match status" value="1"/>
</dbReference>
<dbReference type="PANTHER" id="PTHR36919:SF2">
    <property type="entry name" value="BLL6627 PROTEIN"/>
    <property type="match status" value="1"/>
</dbReference>
<protein>
    <recommendedName>
        <fullName evidence="1">DUF2147 domain-containing protein</fullName>
    </recommendedName>
</protein>
<dbReference type="InterPro" id="IPR019223">
    <property type="entry name" value="DUF2147"/>
</dbReference>
<dbReference type="STRING" id="1792845.BC343_28445"/>
<proteinExistence type="predicted"/>
<keyword evidence="3" id="KW-1185">Reference proteome</keyword>
<dbReference type="AlphaFoldDB" id="A0A1S9PE77"/>
<dbReference type="OrthoDB" id="9814399at2"/>
<organism evidence="2 3">
    <name type="scientific">Mucilaginibacter pedocola</name>
    <dbReference type="NCBI Taxonomy" id="1792845"/>
    <lineage>
        <taxon>Bacteria</taxon>
        <taxon>Pseudomonadati</taxon>
        <taxon>Bacteroidota</taxon>
        <taxon>Sphingobacteriia</taxon>
        <taxon>Sphingobacteriales</taxon>
        <taxon>Sphingobacteriaceae</taxon>
        <taxon>Mucilaginibacter</taxon>
    </lineage>
</organism>
<dbReference type="PANTHER" id="PTHR36919">
    <property type="entry name" value="BLR1215 PROTEIN"/>
    <property type="match status" value="1"/>
</dbReference>
<evidence type="ECO:0000313" key="2">
    <source>
        <dbReference type="EMBL" id="OOQ59254.1"/>
    </source>
</evidence>
<evidence type="ECO:0000313" key="3">
    <source>
        <dbReference type="Proteomes" id="UP000189739"/>
    </source>
</evidence>
<gene>
    <name evidence="2" type="ORF">BC343_28445</name>
</gene>
<evidence type="ECO:0000259" key="1">
    <source>
        <dbReference type="Pfam" id="PF09917"/>
    </source>
</evidence>
<name>A0A1S9PE77_9SPHI</name>
<feature type="domain" description="DUF2147" evidence="1">
    <location>
        <begin position="37"/>
        <end position="154"/>
    </location>
</feature>
<reference evidence="2 3" key="1">
    <citation type="submission" date="2016-07" db="EMBL/GenBank/DDBJ databases">
        <title>Genomic analysis of zinc-resistant bacterium Mucilaginibacter pedocola TBZ30.</title>
        <authorList>
            <person name="Huang J."/>
            <person name="Tang J."/>
        </authorList>
    </citation>
    <scope>NUCLEOTIDE SEQUENCE [LARGE SCALE GENOMIC DNA]</scope>
    <source>
        <strain evidence="2 3">TBZ30</strain>
    </source>
</reference>
<dbReference type="Proteomes" id="UP000189739">
    <property type="component" value="Unassembled WGS sequence"/>
</dbReference>